<comment type="caution">
    <text evidence="7">Lacks conserved residue(s) required for the propagation of feature annotation.</text>
</comment>
<dbReference type="Gene3D" id="3.40.390.10">
    <property type="entry name" value="Collagenase (Catalytic Domain)"/>
    <property type="match status" value="1"/>
</dbReference>
<keyword evidence="4 8" id="KW-0862">Zinc</keyword>
<dbReference type="AlphaFoldDB" id="A0A914VFB0"/>
<dbReference type="InterPro" id="IPR024079">
    <property type="entry name" value="MetalloPept_cat_dom_sf"/>
</dbReference>
<dbReference type="PROSITE" id="PS51864">
    <property type="entry name" value="ASTACIN"/>
    <property type="match status" value="1"/>
</dbReference>
<evidence type="ECO:0000313" key="10">
    <source>
        <dbReference type="Proteomes" id="UP000887566"/>
    </source>
</evidence>
<organism evidence="10 11">
    <name type="scientific">Plectus sambesii</name>
    <dbReference type="NCBI Taxonomy" id="2011161"/>
    <lineage>
        <taxon>Eukaryota</taxon>
        <taxon>Metazoa</taxon>
        <taxon>Ecdysozoa</taxon>
        <taxon>Nematoda</taxon>
        <taxon>Chromadorea</taxon>
        <taxon>Plectida</taxon>
        <taxon>Plectina</taxon>
        <taxon>Plectoidea</taxon>
        <taxon>Plectidae</taxon>
        <taxon>Plectus</taxon>
    </lineage>
</organism>
<dbReference type="GO" id="GO:0006508">
    <property type="term" value="P:proteolysis"/>
    <property type="evidence" value="ECO:0007669"/>
    <property type="project" value="UniProtKB-KW"/>
</dbReference>
<keyword evidence="2 8" id="KW-0479">Metal-binding</keyword>
<dbReference type="Pfam" id="PF01400">
    <property type="entry name" value="Astacin"/>
    <property type="match status" value="1"/>
</dbReference>
<evidence type="ECO:0000256" key="4">
    <source>
        <dbReference type="ARBA" id="ARBA00022833"/>
    </source>
</evidence>
<evidence type="ECO:0000259" key="9">
    <source>
        <dbReference type="PROSITE" id="PS51864"/>
    </source>
</evidence>
<dbReference type="GO" id="GO:0046872">
    <property type="term" value="F:metal ion binding"/>
    <property type="evidence" value="ECO:0007669"/>
    <property type="project" value="UniProtKB-KW"/>
</dbReference>
<evidence type="ECO:0000256" key="8">
    <source>
        <dbReference type="RuleBase" id="RU361183"/>
    </source>
</evidence>
<dbReference type="EC" id="3.4.24.-" evidence="8"/>
<dbReference type="PANTHER" id="PTHR10127:SF780">
    <property type="entry name" value="METALLOENDOPEPTIDASE"/>
    <property type="match status" value="1"/>
</dbReference>
<name>A0A914VFB0_9BILA</name>
<evidence type="ECO:0000256" key="7">
    <source>
        <dbReference type="PROSITE-ProRule" id="PRU01211"/>
    </source>
</evidence>
<protein>
    <recommendedName>
        <fullName evidence="8">Metalloendopeptidase</fullName>
        <ecNumber evidence="8">3.4.24.-</ecNumber>
    </recommendedName>
</protein>
<dbReference type="InterPro" id="IPR001506">
    <property type="entry name" value="Peptidase_M12A"/>
</dbReference>
<comment type="cofactor">
    <cofactor evidence="8">
        <name>Zn(2+)</name>
        <dbReference type="ChEBI" id="CHEBI:29105"/>
    </cofactor>
    <text evidence="8">Binds 1 zinc ion per subunit.</text>
</comment>
<dbReference type="InterPro" id="IPR003582">
    <property type="entry name" value="ShKT_dom"/>
</dbReference>
<keyword evidence="6" id="KW-0865">Zymogen</keyword>
<evidence type="ECO:0000256" key="1">
    <source>
        <dbReference type="ARBA" id="ARBA00022670"/>
    </source>
</evidence>
<dbReference type="PANTHER" id="PTHR10127">
    <property type="entry name" value="DISCOIDIN, CUB, EGF, LAMININ , AND ZINC METALLOPROTEASE DOMAIN CONTAINING"/>
    <property type="match status" value="1"/>
</dbReference>
<dbReference type="PRINTS" id="PR00480">
    <property type="entry name" value="ASTACIN"/>
</dbReference>
<accession>A0A914VFB0</accession>
<evidence type="ECO:0000256" key="6">
    <source>
        <dbReference type="ARBA" id="ARBA00023145"/>
    </source>
</evidence>
<dbReference type="SUPFAM" id="SSF55486">
    <property type="entry name" value="Metalloproteases ('zincins'), catalytic domain"/>
    <property type="match status" value="1"/>
</dbReference>
<dbReference type="Pfam" id="PF01549">
    <property type="entry name" value="ShK"/>
    <property type="match status" value="1"/>
</dbReference>
<reference evidence="11" key="1">
    <citation type="submission" date="2022-11" db="UniProtKB">
        <authorList>
            <consortium name="WormBaseParasite"/>
        </authorList>
    </citation>
    <scope>IDENTIFICATION</scope>
</reference>
<feature type="domain" description="Peptidase M12A" evidence="9">
    <location>
        <begin position="1"/>
        <end position="102"/>
    </location>
</feature>
<evidence type="ECO:0000256" key="5">
    <source>
        <dbReference type="ARBA" id="ARBA00023049"/>
    </source>
</evidence>
<dbReference type="WBParaSite" id="PSAMB.scaffold1930size26589.g15564.t1">
    <property type="protein sequence ID" value="PSAMB.scaffold1930size26589.g15564.t1"/>
    <property type="gene ID" value="PSAMB.scaffold1930size26589.g15564"/>
</dbReference>
<keyword evidence="1 8" id="KW-0645">Protease</keyword>
<dbReference type="GO" id="GO:0004222">
    <property type="term" value="F:metalloendopeptidase activity"/>
    <property type="evidence" value="ECO:0007669"/>
    <property type="project" value="UniProtKB-UniRule"/>
</dbReference>
<keyword evidence="5 8" id="KW-0482">Metalloprotease</keyword>
<dbReference type="Proteomes" id="UP000887566">
    <property type="component" value="Unplaced"/>
</dbReference>
<sequence>MHVLGFGHEQSRTDRNKYLSINWTNIPKSAWYLYSAGSDAHALLDYSIPYDYASILHYGPFDFAINKRQPTLVSTMSQFYTRANFQLSALDVVKLNAAYKCIGTKVMTDCVDYMPECRTILDEQCRSSSYVRDVCQTTCRSCRMFT</sequence>
<keyword evidence="10" id="KW-1185">Reference proteome</keyword>
<evidence type="ECO:0000313" key="11">
    <source>
        <dbReference type="WBParaSite" id="PSAMB.scaffold1930size26589.g15564.t1"/>
    </source>
</evidence>
<evidence type="ECO:0000256" key="2">
    <source>
        <dbReference type="ARBA" id="ARBA00022723"/>
    </source>
</evidence>
<keyword evidence="3 8" id="KW-0378">Hydrolase</keyword>
<evidence type="ECO:0000256" key="3">
    <source>
        <dbReference type="ARBA" id="ARBA00022801"/>
    </source>
</evidence>
<proteinExistence type="predicted"/>